<organism evidence="2 3">
    <name type="scientific">Kipferlia bialata</name>
    <dbReference type="NCBI Taxonomy" id="797122"/>
    <lineage>
        <taxon>Eukaryota</taxon>
        <taxon>Metamonada</taxon>
        <taxon>Carpediemonas-like organisms</taxon>
        <taxon>Kipferlia</taxon>
    </lineage>
</organism>
<sequence length="131" mass="14408">MSHCPPLSIHSPMGQGSSSMEGEAPPKKPLTPLDLHTLTPARSERNEFQVSEAELTAEMVSVHEFATNSALMASICEQTTLLAFKHVFSRGDMLSNSQMRPRHRRRVRRAVGAIGYTRMCVEQALSASDGK</sequence>
<name>A0A9K3CW98_9EUKA</name>
<gene>
    <name evidence="2" type="ORF">KIPB_003971</name>
</gene>
<dbReference type="AlphaFoldDB" id="A0A9K3CW98"/>
<reference evidence="2 3" key="1">
    <citation type="journal article" date="2018" name="PLoS ONE">
        <title>The draft genome of Kipferlia bialata reveals reductive genome evolution in fornicate parasites.</title>
        <authorList>
            <person name="Tanifuji G."/>
            <person name="Takabayashi S."/>
            <person name="Kume K."/>
            <person name="Takagi M."/>
            <person name="Nakayama T."/>
            <person name="Kamikawa R."/>
            <person name="Inagaki Y."/>
            <person name="Hashimoto T."/>
        </authorList>
    </citation>
    <scope>NUCLEOTIDE SEQUENCE [LARGE SCALE GENOMIC DNA]</scope>
    <source>
        <strain evidence="2">NY0173</strain>
    </source>
</reference>
<evidence type="ECO:0000313" key="3">
    <source>
        <dbReference type="Proteomes" id="UP000265618"/>
    </source>
</evidence>
<protein>
    <submittedName>
        <fullName evidence="2">Uncharacterized protein</fullName>
    </submittedName>
</protein>
<evidence type="ECO:0000313" key="2">
    <source>
        <dbReference type="EMBL" id="GIQ82774.1"/>
    </source>
</evidence>
<proteinExistence type="predicted"/>
<feature type="compositionally biased region" description="Low complexity" evidence="1">
    <location>
        <begin position="30"/>
        <end position="40"/>
    </location>
</feature>
<feature type="region of interest" description="Disordered" evidence="1">
    <location>
        <begin position="1"/>
        <end position="45"/>
    </location>
</feature>
<dbReference type="Proteomes" id="UP000265618">
    <property type="component" value="Unassembled WGS sequence"/>
</dbReference>
<accession>A0A9K3CW98</accession>
<evidence type="ECO:0000256" key="1">
    <source>
        <dbReference type="SAM" id="MobiDB-lite"/>
    </source>
</evidence>
<dbReference type="EMBL" id="BDIP01000808">
    <property type="protein sequence ID" value="GIQ82774.1"/>
    <property type="molecule type" value="Genomic_DNA"/>
</dbReference>
<keyword evidence="3" id="KW-1185">Reference proteome</keyword>
<comment type="caution">
    <text evidence="2">The sequence shown here is derived from an EMBL/GenBank/DDBJ whole genome shotgun (WGS) entry which is preliminary data.</text>
</comment>